<evidence type="ECO:0000256" key="4">
    <source>
        <dbReference type="ARBA" id="ARBA00022676"/>
    </source>
</evidence>
<dbReference type="UniPathway" id="UPA00378"/>
<keyword evidence="11" id="KW-1185">Reference proteome</keyword>
<feature type="repeat" description="TPR" evidence="8">
    <location>
        <begin position="224"/>
        <end position="257"/>
    </location>
</feature>
<dbReference type="EC" id="2.4.1.255" evidence="3"/>
<dbReference type="SUPFAM" id="SSF48452">
    <property type="entry name" value="TPR-like"/>
    <property type="match status" value="2"/>
</dbReference>
<dbReference type="RefSeq" id="WP_153250678.1">
    <property type="nucleotide sequence ID" value="NZ_CP044205.1"/>
</dbReference>
<keyword evidence="5" id="KW-0808">Transferase</keyword>
<feature type="repeat" description="TPR" evidence="8">
    <location>
        <begin position="156"/>
        <end position="189"/>
    </location>
</feature>
<dbReference type="SMART" id="SM00028">
    <property type="entry name" value="TPR"/>
    <property type="match status" value="8"/>
</dbReference>
<dbReference type="Gene3D" id="3.40.50.2000">
    <property type="entry name" value="Glycogen Phosphorylase B"/>
    <property type="match status" value="1"/>
</dbReference>
<dbReference type="PANTHER" id="PTHR44835">
    <property type="entry name" value="UDP-N-ACETYLGLUCOSAMINE--PEPTIDE N-ACETYLGLUCOSAMINYLTRANSFERASE SPINDLY-RELATED"/>
    <property type="match status" value="1"/>
</dbReference>
<dbReference type="GO" id="GO:0097363">
    <property type="term" value="F:protein O-acetylglucosaminyltransferase activity"/>
    <property type="evidence" value="ECO:0007669"/>
    <property type="project" value="UniProtKB-EC"/>
</dbReference>
<dbReference type="AlphaFoldDB" id="A0A5Q0BLK1"/>
<evidence type="ECO:0000256" key="5">
    <source>
        <dbReference type="ARBA" id="ARBA00022679"/>
    </source>
</evidence>
<dbReference type="EMBL" id="CP044205">
    <property type="protein sequence ID" value="QFY44713.1"/>
    <property type="molecule type" value="Genomic_DNA"/>
</dbReference>
<evidence type="ECO:0000256" key="8">
    <source>
        <dbReference type="PROSITE-ProRule" id="PRU00339"/>
    </source>
</evidence>
<dbReference type="KEGG" id="mmob:F6R98_20490"/>
<feature type="repeat" description="TPR" evidence="8">
    <location>
        <begin position="190"/>
        <end position="223"/>
    </location>
</feature>
<protein>
    <recommendedName>
        <fullName evidence="3">protein O-GlcNAc transferase</fullName>
        <ecNumber evidence="3">2.4.1.255</ecNumber>
    </recommendedName>
</protein>
<dbReference type="Pfam" id="PF13414">
    <property type="entry name" value="TPR_11"/>
    <property type="match status" value="1"/>
</dbReference>
<comment type="similarity">
    <text evidence="2">Belongs to the glycosyltransferase 41 family. O-GlcNAc transferase subfamily.</text>
</comment>
<reference evidence="10 11" key="1">
    <citation type="submission" date="2019-09" db="EMBL/GenBank/DDBJ databases">
        <title>Ecophysiology of the spiral-shaped methanotroph Methylospira mobilis as revealed by the complete genome sequence.</title>
        <authorList>
            <person name="Oshkin I.Y."/>
            <person name="Dedysh S.N."/>
            <person name="Miroshnikov K."/>
            <person name="Danilova O.V."/>
            <person name="Hakobyan A."/>
            <person name="Liesack W."/>
        </authorList>
    </citation>
    <scope>NUCLEOTIDE SEQUENCE [LARGE SCALE GENOMIC DNA]</scope>
    <source>
        <strain evidence="10 11">Shm1</strain>
    </source>
</reference>
<dbReference type="PROSITE" id="PS50293">
    <property type="entry name" value="TPR_REGION"/>
    <property type="match status" value="4"/>
</dbReference>
<dbReference type="Pfam" id="PF13432">
    <property type="entry name" value="TPR_16"/>
    <property type="match status" value="1"/>
</dbReference>
<evidence type="ECO:0000313" key="10">
    <source>
        <dbReference type="EMBL" id="QFY44713.1"/>
    </source>
</evidence>
<evidence type="ECO:0000256" key="6">
    <source>
        <dbReference type="ARBA" id="ARBA00022737"/>
    </source>
</evidence>
<evidence type="ECO:0000256" key="1">
    <source>
        <dbReference type="ARBA" id="ARBA00004922"/>
    </source>
</evidence>
<organism evidence="10 11">
    <name type="scientific">Candidatus Methylospira mobilis</name>
    <dbReference type="NCBI Taxonomy" id="1808979"/>
    <lineage>
        <taxon>Bacteria</taxon>
        <taxon>Pseudomonadati</taxon>
        <taxon>Pseudomonadota</taxon>
        <taxon>Gammaproteobacteria</taxon>
        <taxon>Methylococcales</taxon>
        <taxon>Methylococcaceae</taxon>
        <taxon>Candidatus Methylospira</taxon>
    </lineage>
</organism>
<evidence type="ECO:0000256" key="7">
    <source>
        <dbReference type="ARBA" id="ARBA00022803"/>
    </source>
</evidence>
<evidence type="ECO:0000313" key="11">
    <source>
        <dbReference type="Proteomes" id="UP000325755"/>
    </source>
</evidence>
<keyword evidence="4" id="KW-0328">Glycosyltransferase</keyword>
<dbReference type="InterPro" id="IPR029489">
    <property type="entry name" value="OGT/SEC/SPY_C"/>
</dbReference>
<dbReference type="Gene3D" id="1.25.40.10">
    <property type="entry name" value="Tetratricopeptide repeat domain"/>
    <property type="match status" value="3"/>
</dbReference>
<sequence>MSKKPPPSSALPAQVADPPPPLPVQAMSLYADGRYREALALLESGVSLNYSDNVQLLSYAADCAVLSEQRDKAALFFLRILMIKPDFAEAHNSLGNLFMELMRYEEAEACFRQALALKPGYFKACYNLGNLHYISKRYDEAAACYSRTLALNPDLTEAHYNLGALFQELKQYDDAAACYSRALALNPGLTDAHYNLGTLFHELKRYDDASACYRKALALKPDFAEAHNNLGILFQELKHYDIAESCFRQVLLLKQDRANAHYNLGVALKGLGRQNEAEACYLRALEIKPEYALCRLALVMNTLPMIPADTGAAANAPREFDGALQALTEWLACHPFCRESFAAHENEQPFYLAYRPGDHKERLSRYGDMLTACLEPIPALPCAKHDRIRLAVVTHHFYRHSVWDVLIRGLLAHLDRERFEVFLYHTGNNEDEQTALARAAADTWRDAHSVAGLRGLLDVLAADRPDVIYYPEIGMEPLASKLACFRLAPLQIAGWGHPITTGLPEIDVFFSGELLEPPDADAHYREHLIRLPGTGCCTTPIEIAAEQLPQLSEYLTSLSGPVFLIAQMPYKFDPADDALLSDIASAISGSTFILLQHPNYAWATDRLLVRIGNAFRTQGLDPGLRLLAIPWLSRARFYGLLDLCDVYLDCPAFSGYTTAWQAIHRGLPIITLEGQFMRQRLAAGLLRQTGMTDTIAASTKEYLDIAMRLAGECRDPVARTARRRALMNAAPRADNDVSVVRAFEQAINDALVAKGFTYG</sequence>
<keyword evidence="6" id="KW-0677">Repeat</keyword>
<name>A0A5Q0BLK1_9GAMM</name>
<dbReference type="Gene3D" id="3.40.50.11380">
    <property type="match status" value="1"/>
</dbReference>
<feature type="repeat" description="TPR" evidence="8">
    <location>
        <begin position="258"/>
        <end position="291"/>
    </location>
</feature>
<dbReference type="Proteomes" id="UP000325755">
    <property type="component" value="Chromosome"/>
</dbReference>
<feature type="domain" description="O-GlcNAc transferase C-terminal" evidence="9">
    <location>
        <begin position="570"/>
        <end position="712"/>
    </location>
</feature>
<dbReference type="OrthoDB" id="255821at2"/>
<dbReference type="PROSITE" id="PS50005">
    <property type="entry name" value="TPR"/>
    <property type="match status" value="6"/>
</dbReference>
<evidence type="ECO:0000256" key="3">
    <source>
        <dbReference type="ARBA" id="ARBA00011970"/>
    </source>
</evidence>
<dbReference type="InterPro" id="IPR019734">
    <property type="entry name" value="TPR_rpt"/>
</dbReference>
<dbReference type="Pfam" id="PF13844">
    <property type="entry name" value="Glyco_transf_41"/>
    <property type="match status" value="1"/>
</dbReference>
<gene>
    <name evidence="10" type="ORF">F6R98_20490</name>
</gene>
<feature type="repeat" description="TPR" evidence="8">
    <location>
        <begin position="88"/>
        <end position="121"/>
    </location>
</feature>
<comment type="pathway">
    <text evidence="1">Protein modification; protein glycosylation.</text>
</comment>
<dbReference type="PANTHER" id="PTHR44835:SF1">
    <property type="entry name" value="PROTEIN O-GLCNAC TRANSFERASE"/>
    <property type="match status" value="1"/>
</dbReference>
<dbReference type="InterPro" id="IPR011990">
    <property type="entry name" value="TPR-like_helical_dom_sf"/>
</dbReference>
<accession>A0A5Q0BLK1</accession>
<dbReference type="Pfam" id="PF00515">
    <property type="entry name" value="TPR_1"/>
    <property type="match status" value="4"/>
</dbReference>
<dbReference type="InParanoid" id="A0A5Q0BLK1"/>
<evidence type="ECO:0000259" key="9">
    <source>
        <dbReference type="Pfam" id="PF13844"/>
    </source>
</evidence>
<dbReference type="InterPro" id="IPR051939">
    <property type="entry name" value="Glycosyltr_41/O-GlcNAc_trsf"/>
</dbReference>
<keyword evidence="7 8" id="KW-0802">TPR repeat</keyword>
<proteinExistence type="inferred from homology"/>
<evidence type="ECO:0000256" key="2">
    <source>
        <dbReference type="ARBA" id="ARBA00005386"/>
    </source>
</evidence>
<feature type="repeat" description="TPR" evidence="8">
    <location>
        <begin position="122"/>
        <end position="155"/>
    </location>
</feature>